<dbReference type="AlphaFoldDB" id="X0UVF1"/>
<accession>X0UVF1</accession>
<gene>
    <name evidence="1" type="ORF">S01H1_29724</name>
</gene>
<evidence type="ECO:0000313" key="1">
    <source>
        <dbReference type="EMBL" id="GAF92425.1"/>
    </source>
</evidence>
<dbReference type="EMBL" id="BARS01018257">
    <property type="protein sequence ID" value="GAF92425.1"/>
    <property type="molecule type" value="Genomic_DNA"/>
</dbReference>
<comment type="caution">
    <text evidence="1">The sequence shown here is derived from an EMBL/GenBank/DDBJ whole genome shotgun (WGS) entry which is preliminary data.</text>
</comment>
<organism evidence="1">
    <name type="scientific">marine sediment metagenome</name>
    <dbReference type="NCBI Taxonomy" id="412755"/>
    <lineage>
        <taxon>unclassified sequences</taxon>
        <taxon>metagenomes</taxon>
        <taxon>ecological metagenomes</taxon>
    </lineage>
</organism>
<proteinExistence type="predicted"/>
<reference evidence="1" key="1">
    <citation type="journal article" date="2014" name="Front. Microbiol.">
        <title>High frequency of phylogenetically diverse reductive dehalogenase-homologous genes in deep subseafloor sedimentary metagenomes.</title>
        <authorList>
            <person name="Kawai M."/>
            <person name="Futagami T."/>
            <person name="Toyoda A."/>
            <person name="Takaki Y."/>
            <person name="Nishi S."/>
            <person name="Hori S."/>
            <person name="Arai W."/>
            <person name="Tsubouchi T."/>
            <person name="Morono Y."/>
            <person name="Uchiyama I."/>
            <person name="Ito T."/>
            <person name="Fujiyama A."/>
            <person name="Inagaki F."/>
            <person name="Takami H."/>
        </authorList>
    </citation>
    <scope>NUCLEOTIDE SEQUENCE</scope>
    <source>
        <strain evidence="1">Expedition CK06-06</strain>
    </source>
</reference>
<name>X0UVF1_9ZZZZ</name>
<sequence length="88" mass="9852">MYRVRYTQGNDMNCPCCRVTIREVEEFVSEREAVGRAADLEAHARWGLDIEDVSVTDAEGNAVGLDNPEFEASVREAVKAVRNDYVAD</sequence>
<protein>
    <submittedName>
        <fullName evidence="1">Uncharacterized protein</fullName>
    </submittedName>
</protein>